<reference evidence="1 2" key="1">
    <citation type="journal article" date="2009" name="Science">
        <title>Green evolution and dynamic adaptations revealed by genomes of the marine picoeukaryotes Micromonas.</title>
        <authorList>
            <person name="Worden A.Z."/>
            <person name="Lee J.H."/>
            <person name="Mock T."/>
            <person name="Rouze P."/>
            <person name="Simmons M.P."/>
            <person name="Aerts A.L."/>
            <person name="Allen A.E."/>
            <person name="Cuvelier M.L."/>
            <person name="Derelle E."/>
            <person name="Everett M.V."/>
            <person name="Foulon E."/>
            <person name="Grimwood J."/>
            <person name="Gundlach H."/>
            <person name="Henrissat B."/>
            <person name="Napoli C."/>
            <person name="McDonald S.M."/>
            <person name="Parker M.S."/>
            <person name="Rombauts S."/>
            <person name="Salamov A."/>
            <person name="Von Dassow P."/>
            <person name="Badger J.H."/>
            <person name="Coutinho P.M."/>
            <person name="Demir E."/>
            <person name="Dubchak I."/>
            <person name="Gentemann C."/>
            <person name="Eikrem W."/>
            <person name="Gready J.E."/>
            <person name="John U."/>
            <person name="Lanier W."/>
            <person name="Lindquist E.A."/>
            <person name="Lucas S."/>
            <person name="Mayer K.F."/>
            <person name="Moreau H."/>
            <person name="Not F."/>
            <person name="Otillar R."/>
            <person name="Panaud O."/>
            <person name="Pangilinan J."/>
            <person name="Paulsen I."/>
            <person name="Piegu B."/>
            <person name="Poliakov A."/>
            <person name="Robbens S."/>
            <person name="Schmutz J."/>
            <person name="Toulza E."/>
            <person name="Wyss T."/>
            <person name="Zelensky A."/>
            <person name="Zhou K."/>
            <person name="Armbrust E.V."/>
            <person name="Bhattacharya D."/>
            <person name="Goodenough U.W."/>
            <person name="Van de Peer Y."/>
            <person name="Grigoriev I.V."/>
        </authorList>
    </citation>
    <scope>NUCLEOTIDE SEQUENCE [LARGE SCALE GENOMIC DNA]</scope>
    <source>
        <strain evidence="2">RCC299 / NOUM17</strain>
    </source>
</reference>
<evidence type="ECO:0000313" key="2">
    <source>
        <dbReference type="Proteomes" id="UP000002009"/>
    </source>
</evidence>
<dbReference type="KEGG" id="mis:MICPUN_63829"/>
<evidence type="ECO:0000313" key="1">
    <source>
        <dbReference type="EMBL" id="ACO66874.1"/>
    </source>
</evidence>
<dbReference type="eggNOG" id="ENOG502T00J">
    <property type="taxonomic scope" value="Eukaryota"/>
</dbReference>
<dbReference type="AlphaFoldDB" id="C1EFL1"/>
<proteinExistence type="predicted"/>
<organism evidence="1 2">
    <name type="scientific">Micromonas commoda (strain RCC299 / NOUM17 / CCMP2709)</name>
    <name type="common">Picoplanktonic green alga</name>
    <dbReference type="NCBI Taxonomy" id="296587"/>
    <lineage>
        <taxon>Eukaryota</taxon>
        <taxon>Viridiplantae</taxon>
        <taxon>Chlorophyta</taxon>
        <taxon>Mamiellophyceae</taxon>
        <taxon>Mamiellales</taxon>
        <taxon>Mamiellaceae</taxon>
        <taxon>Micromonas</taxon>
    </lineage>
</organism>
<dbReference type="RefSeq" id="XP_002505616.1">
    <property type="nucleotide sequence ID" value="XM_002505570.1"/>
</dbReference>
<name>C1EFL1_MICCC</name>
<dbReference type="InParanoid" id="C1EFL1"/>
<accession>C1EFL1</accession>
<sequence>MPPVRDWRDGANGFESDNLFNVVGGPPTIAVVPEPHNIPSRFTVLPDHYYLPEAREHDHVGWQLDNGDGHEWYRDTVHDMRCCGDDVVFARGHNQFAPFIAVGFLSGYRFRAGDGESPPGESWPEVRRTLTVARRYLDDGDERCGWSMDDLEREVREAMACSVPTHPWMVECMGSAKRKKRKR</sequence>
<keyword evidence="2" id="KW-1185">Reference proteome</keyword>
<protein>
    <submittedName>
        <fullName evidence="1">Uncharacterized protein</fullName>
    </submittedName>
</protein>
<dbReference type="OrthoDB" id="43535at2759"/>
<dbReference type="EMBL" id="CP001331">
    <property type="protein sequence ID" value="ACO66874.1"/>
    <property type="molecule type" value="Genomic_DNA"/>
</dbReference>
<dbReference type="GeneID" id="8248777"/>
<dbReference type="Proteomes" id="UP000002009">
    <property type="component" value="Chromosome 13"/>
</dbReference>
<gene>
    <name evidence="1" type="ORF">MICPUN_63829</name>
</gene>